<dbReference type="EMBL" id="CAJFCJ010000006">
    <property type="protein sequence ID" value="CAD5116637.1"/>
    <property type="molecule type" value="Genomic_DNA"/>
</dbReference>
<sequence>MRLQLAITLFFAAAVPFVFCGSAKVGEDCSSKSDCIDNANCIKANDACSKGTCQCATGYATNAKDCAKVVGFDEACAADKPCDPMKYLKTCGASKKCECGDGYKADNKVCKSLKTKKFGEACDASNLCISPYVCTASKCACSNSKYTNDKCKGVMHKAACEAGVAGKECHLAYKLKCTSKVCECETNYVWGPYVDAAGVSTDMCVHKDATKNVKAGETCVVSNDDKGKLCVADHSCQTCKGDSDAKCRKNPETTTESHGSASSIAINGLLVFGVALLKKLL</sequence>
<gene>
    <name evidence="2" type="ORF">DGYR_LOCUS5241</name>
</gene>
<accession>A0A7I8VK34</accession>
<evidence type="ECO:0000256" key="1">
    <source>
        <dbReference type="SAM" id="SignalP"/>
    </source>
</evidence>
<comment type="caution">
    <text evidence="2">The sequence shown here is derived from an EMBL/GenBank/DDBJ whole genome shotgun (WGS) entry which is preliminary data.</text>
</comment>
<keyword evidence="3" id="KW-1185">Reference proteome</keyword>
<protein>
    <submittedName>
        <fullName evidence="2">DgyrCDS5508</fullName>
    </submittedName>
</protein>
<keyword evidence="1" id="KW-0732">Signal</keyword>
<name>A0A7I8VK34_9ANNE</name>
<dbReference type="OrthoDB" id="504708at2759"/>
<reference evidence="2 3" key="1">
    <citation type="submission" date="2020-08" db="EMBL/GenBank/DDBJ databases">
        <authorList>
            <person name="Hejnol A."/>
        </authorList>
    </citation>
    <scope>NUCLEOTIDE SEQUENCE [LARGE SCALE GENOMIC DNA]</scope>
</reference>
<dbReference type="Proteomes" id="UP000549394">
    <property type="component" value="Unassembled WGS sequence"/>
</dbReference>
<feature type="signal peptide" evidence="1">
    <location>
        <begin position="1"/>
        <end position="20"/>
    </location>
</feature>
<evidence type="ECO:0000313" key="2">
    <source>
        <dbReference type="EMBL" id="CAD5116637.1"/>
    </source>
</evidence>
<evidence type="ECO:0000313" key="3">
    <source>
        <dbReference type="Proteomes" id="UP000549394"/>
    </source>
</evidence>
<feature type="chain" id="PRO_5029623520" evidence="1">
    <location>
        <begin position="21"/>
        <end position="281"/>
    </location>
</feature>
<proteinExistence type="predicted"/>
<dbReference type="AlphaFoldDB" id="A0A7I8VK34"/>
<organism evidence="2 3">
    <name type="scientific">Dimorphilus gyrociliatus</name>
    <dbReference type="NCBI Taxonomy" id="2664684"/>
    <lineage>
        <taxon>Eukaryota</taxon>
        <taxon>Metazoa</taxon>
        <taxon>Spiralia</taxon>
        <taxon>Lophotrochozoa</taxon>
        <taxon>Annelida</taxon>
        <taxon>Polychaeta</taxon>
        <taxon>Polychaeta incertae sedis</taxon>
        <taxon>Dinophilidae</taxon>
        <taxon>Dimorphilus</taxon>
    </lineage>
</organism>